<proteinExistence type="predicted"/>
<comment type="caution">
    <text evidence="1">The sequence shown here is derived from an EMBL/GenBank/DDBJ whole genome shotgun (WGS) entry which is preliminary data.</text>
</comment>
<accession>A0ACB9MER4</accession>
<gene>
    <name evidence="1" type="ORF">L6164_021832</name>
</gene>
<reference evidence="1 2" key="1">
    <citation type="journal article" date="2022" name="DNA Res.">
        <title>Chromosomal-level genome assembly of the orchid tree Bauhinia variegata (Leguminosae; Cercidoideae) supports the allotetraploid origin hypothesis of Bauhinia.</title>
        <authorList>
            <person name="Zhong Y."/>
            <person name="Chen Y."/>
            <person name="Zheng D."/>
            <person name="Pang J."/>
            <person name="Liu Y."/>
            <person name="Luo S."/>
            <person name="Meng S."/>
            <person name="Qian L."/>
            <person name="Wei D."/>
            <person name="Dai S."/>
            <person name="Zhou R."/>
        </authorList>
    </citation>
    <scope>NUCLEOTIDE SEQUENCE [LARGE SCALE GENOMIC DNA]</scope>
    <source>
        <strain evidence="1">BV-YZ2020</strain>
    </source>
</reference>
<evidence type="ECO:0000313" key="2">
    <source>
        <dbReference type="Proteomes" id="UP000828941"/>
    </source>
</evidence>
<dbReference type="EMBL" id="CM039434">
    <property type="protein sequence ID" value="KAI4322112.1"/>
    <property type="molecule type" value="Genomic_DNA"/>
</dbReference>
<name>A0ACB9MER4_BAUVA</name>
<keyword evidence="2" id="KW-1185">Reference proteome</keyword>
<dbReference type="Proteomes" id="UP000828941">
    <property type="component" value="Chromosome 9"/>
</dbReference>
<sequence>MASSPSPTLTSNSSLLTTTPHSRLALSLRNPRFRVFAKKAGPLPSFGLGKPRDDSSSSEESPNPTPFRFNFGKIPDVTSLIPVVSNPSSSPGLSFGNPRRKDPATVFVAGASGQAGIRITQTLLREGFSVRAGVPELGSAQELARLAAQYTIISKEEAKRLNAVESNFGDAESIAKAIGNASKVVVTIGPAENGPTSEVSTIDALQVVQAAQLAGVGHVAIIYDGNIAGTSTYNVLDGISSFFNNLFSRSQPLTVQEFLQKVIETDLSYTFIKTSLTDDFSPESSYNVVVSGEGSAGENEYKVAKFKIASLVADVFSNTAVAENKVVQVYADPKAPLRGVDELFSTIPEDGRRKAYAEVLAKAKAEEEARVAAEKAREAAEAAKKLEQEVNKLSEQEARAASLAEEAQEKAEAAGVSVESLLNRAKDLGAGLSWQKLSLQIATSIQKPDVDDDVKPKVQLATIRGQTKARSLPPKKAVVKQAPPRSAANALKTKEDKTKQTEKPTEVRKVFGGLFKQETIYVDDD</sequence>
<organism evidence="1 2">
    <name type="scientific">Bauhinia variegata</name>
    <name type="common">Purple orchid tree</name>
    <name type="synonym">Phanera variegata</name>
    <dbReference type="NCBI Taxonomy" id="167791"/>
    <lineage>
        <taxon>Eukaryota</taxon>
        <taxon>Viridiplantae</taxon>
        <taxon>Streptophyta</taxon>
        <taxon>Embryophyta</taxon>
        <taxon>Tracheophyta</taxon>
        <taxon>Spermatophyta</taxon>
        <taxon>Magnoliopsida</taxon>
        <taxon>eudicotyledons</taxon>
        <taxon>Gunneridae</taxon>
        <taxon>Pentapetalae</taxon>
        <taxon>rosids</taxon>
        <taxon>fabids</taxon>
        <taxon>Fabales</taxon>
        <taxon>Fabaceae</taxon>
        <taxon>Cercidoideae</taxon>
        <taxon>Cercideae</taxon>
        <taxon>Bauhiniinae</taxon>
        <taxon>Bauhinia</taxon>
    </lineage>
</organism>
<evidence type="ECO:0000313" key="1">
    <source>
        <dbReference type="EMBL" id="KAI4322112.1"/>
    </source>
</evidence>
<protein>
    <submittedName>
        <fullName evidence="1">Uncharacterized protein</fullName>
    </submittedName>
</protein>